<dbReference type="InterPro" id="IPR035965">
    <property type="entry name" value="PAS-like_dom_sf"/>
</dbReference>
<dbReference type="PROSITE" id="PS50801">
    <property type="entry name" value="STAS"/>
    <property type="match status" value="1"/>
</dbReference>
<dbReference type="PANTHER" id="PTHR33745">
    <property type="entry name" value="RSBT ANTAGONIST PROTEIN RSBS-RELATED"/>
    <property type="match status" value="1"/>
</dbReference>
<dbReference type="InterPro" id="IPR013656">
    <property type="entry name" value="PAS_4"/>
</dbReference>
<protein>
    <submittedName>
        <fullName evidence="4">PAS domain S-box protein</fullName>
    </submittedName>
</protein>
<organism evidence="4 5">
    <name type="scientific">Sorangium atrum</name>
    <dbReference type="NCBI Taxonomy" id="2995308"/>
    <lineage>
        <taxon>Bacteria</taxon>
        <taxon>Pseudomonadati</taxon>
        <taxon>Myxococcota</taxon>
        <taxon>Polyangia</taxon>
        <taxon>Polyangiales</taxon>
        <taxon>Polyangiaceae</taxon>
        <taxon>Sorangium</taxon>
    </lineage>
</organism>
<feature type="domain" description="STAS" evidence="3">
    <location>
        <begin position="272"/>
        <end position="383"/>
    </location>
</feature>
<reference evidence="4 5" key="1">
    <citation type="submission" date="2023-01" db="EMBL/GenBank/DDBJ databases">
        <title>Minimal conservation of predation-associated metabolite biosynthetic gene clusters underscores biosynthetic potential of Myxococcota including descriptions for ten novel species: Archangium lansinium sp. nov., Myxococcus landrumus sp. nov., Nannocystis bai.</title>
        <authorList>
            <person name="Ahearne A."/>
            <person name="Stevens C."/>
            <person name="Dowd S."/>
        </authorList>
    </citation>
    <scope>NUCLEOTIDE SEQUENCE [LARGE SCALE GENOMIC DNA]</scope>
    <source>
        <strain evidence="4 5">WIWO2</strain>
    </source>
</reference>
<dbReference type="InterPro" id="IPR036513">
    <property type="entry name" value="STAS_dom_sf"/>
</dbReference>
<dbReference type="InterPro" id="IPR051932">
    <property type="entry name" value="Bact_StressResp_Reg"/>
</dbReference>
<dbReference type="Gene3D" id="3.30.750.24">
    <property type="entry name" value="STAS domain"/>
    <property type="match status" value="1"/>
</dbReference>
<dbReference type="CDD" id="cd07041">
    <property type="entry name" value="STAS_RsbR_RsbS_like"/>
    <property type="match status" value="1"/>
</dbReference>
<evidence type="ECO:0000313" key="4">
    <source>
        <dbReference type="EMBL" id="MDC0676890.1"/>
    </source>
</evidence>
<evidence type="ECO:0000313" key="5">
    <source>
        <dbReference type="Proteomes" id="UP001217485"/>
    </source>
</evidence>
<dbReference type="PROSITE" id="PS50113">
    <property type="entry name" value="PAC"/>
    <property type="match status" value="1"/>
</dbReference>
<gene>
    <name evidence="4" type="ORF">POL72_03990</name>
</gene>
<dbReference type="EMBL" id="JAQNDK010000001">
    <property type="protein sequence ID" value="MDC0676890.1"/>
    <property type="molecule type" value="Genomic_DNA"/>
</dbReference>
<comment type="caution">
    <text evidence="4">The sequence shown here is derived from an EMBL/GenBank/DDBJ whole genome shotgun (WGS) entry which is preliminary data.</text>
</comment>
<evidence type="ECO:0000259" key="3">
    <source>
        <dbReference type="PROSITE" id="PS50801"/>
    </source>
</evidence>
<dbReference type="PANTHER" id="PTHR33745:SF3">
    <property type="entry name" value="RSBT CO-ANTAGONIST PROTEIN RSBRC"/>
    <property type="match status" value="1"/>
</dbReference>
<dbReference type="CDD" id="cd00130">
    <property type="entry name" value="PAS"/>
    <property type="match status" value="1"/>
</dbReference>
<accession>A0ABT5BRU3</accession>
<keyword evidence="5" id="KW-1185">Reference proteome</keyword>
<name>A0ABT5BRU3_9BACT</name>
<dbReference type="SMART" id="SM00091">
    <property type="entry name" value="PAS"/>
    <property type="match status" value="2"/>
</dbReference>
<keyword evidence="1" id="KW-0597">Phosphoprotein</keyword>
<dbReference type="Gene3D" id="3.30.450.20">
    <property type="entry name" value="PAS domain"/>
    <property type="match status" value="2"/>
</dbReference>
<proteinExistence type="predicted"/>
<dbReference type="NCBIfam" id="TIGR00229">
    <property type="entry name" value="sensory_box"/>
    <property type="match status" value="2"/>
</dbReference>
<dbReference type="InterPro" id="IPR000014">
    <property type="entry name" value="PAS"/>
</dbReference>
<dbReference type="InterPro" id="IPR002645">
    <property type="entry name" value="STAS_dom"/>
</dbReference>
<feature type="domain" description="PAC" evidence="2">
    <location>
        <begin position="204"/>
        <end position="256"/>
    </location>
</feature>
<sequence>MTAATTSWGEVDAEKLAGKRARLFERAPVAIVQYGKELTIEDWNGAAERLLGHARNEALGQRVDELLPASGSPDVWRRLLAEDGAAPRVWSHVRKGGAVVSVEWHHERILDEHGEVVGVGVFGQDVTERIEQTRRHHQREVILQAITQSLPIIVWAIDREGNFTCHEGKALEGIGLQQGAHIGKNLFDLYASNPQGCEMVRRALAGEASHSESLTHGVYWDNWEIPMRDDQGEVSSVVGFTLDISKPKNTEQELRARLELIERQQRVIRELSTPIIQVWEGVLTLPMIGVLDSARTAEVMDTLLEAIVRTGSRFAILDLTGVELVDTKTASYLLDLVGAIRLLGAEGIVTGIRSNVAQTIVSLGLDLANITTLGNLRAALQYCIRQMSKERAAGAAHASHQGAAPRPA</sequence>
<dbReference type="InterPro" id="IPR000700">
    <property type="entry name" value="PAS-assoc_C"/>
</dbReference>
<dbReference type="SUPFAM" id="SSF52091">
    <property type="entry name" value="SpoIIaa-like"/>
    <property type="match status" value="1"/>
</dbReference>
<dbReference type="SUPFAM" id="SSF55785">
    <property type="entry name" value="PYP-like sensor domain (PAS domain)"/>
    <property type="match status" value="2"/>
</dbReference>
<dbReference type="Pfam" id="PF08448">
    <property type="entry name" value="PAS_4"/>
    <property type="match status" value="2"/>
</dbReference>
<dbReference type="Proteomes" id="UP001217485">
    <property type="component" value="Unassembled WGS sequence"/>
</dbReference>
<evidence type="ECO:0000256" key="1">
    <source>
        <dbReference type="ARBA" id="ARBA00022553"/>
    </source>
</evidence>
<evidence type="ECO:0000259" key="2">
    <source>
        <dbReference type="PROSITE" id="PS50113"/>
    </source>
</evidence>
<dbReference type="RefSeq" id="WP_272093664.1">
    <property type="nucleotide sequence ID" value="NZ_JAQNDK010000001.1"/>
</dbReference>
<dbReference type="Pfam" id="PF01740">
    <property type="entry name" value="STAS"/>
    <property type="match status" value="1"/>
</dbReference>